<dbReference type="EMBL" id="JARK01001438">
    <property type="protein sequence ID" value="EYC02011.1"/>
    <property type="molecule type" value="Genomic_DNA"/>
</dbReference>
<accession>A0A016TH42</accession>
<keyword evidence="2" id="KW-1185">Reference proteome</keyword>
<gene>
    <name evidence="1" type="primary">Acey_s0102.g3427</name>
    <name evidence="1" type="ORF">Y032_0102g3427</name>
</gene>
<sequence>MDEAKMVREKKHLYYVFFDDIWQEYLEAKRAAKKAVATTEAKHYHSVTKRLDAENGGELSIYWLARSRQQQTAEVEKF</sequence>
<organism evidence="1 2">
    <name type="scientific">Ancylostoma ceylanicum</name>
    <dbReference type="NCBI Taxonomy" id="53326"/>
    <lineage>
        <taxon>Eukaryota</taxon>
        <taxon>Metazoa</taxon>
        <taxon>Ecdysozoa</taxon>
        <taxon>Nematoda</taxon>
        <taxon>Chromadorea</taxon>
        <taxon>Rhabditida</taxon>
        <taxon>Rhabditina</taxon>
        <taxon>Rhabditomorpha</taxon>
        <taxon>Strongyloidea</taxon>
        <taxon>Ancylostomatidae</taxon>
        <taxon>Ancylostomatinae</taxon>
        <taxon>Ancylostoma</taxon>
    </lineage>
</organism>
<dbReference type="Proteomes" id="UP000024635">
    <property type="component" value="Unassembled WGS sequence"/>
</dbReference>
<evidence type="ECO:0000313" key="1">
    <source>
        <dbReference type="EMBL" id="EYC02011.1"/>
    </source>
</evidence>
<comment type="caution">
    <text evidence="1">The sequence shown here is derived from an EMBL/GenBank/DDBJ whole genome shotgun (WGS) entry which is preliminary data.</text>
</comment>
<protein>
    <submittedName>
        <fullName evidence="1">Uncharacterized protein</fullName>
    </submittedName>
</protein>
<proteinExistence type="predicted"/>
<reference evidence="2" key="1">
    <citation type="journal article" date="2015" name="Nat. Genet.">
        <title>The genome and transcriptome of the zoonotic hookworm Ancylostoma ceylanicum identify infection-specific gene families.</title>
        <authorList>
            <person name="Schwarz E.M."/>
            <person name="Hu Y."/>
            <person name="Antoshechkin I."/>
            <person name="Miller M.M."/>
            <person name="Sternberg P.W."/>
            <person name="Aroian R.V."/>
        </authorList>
    </citation>
    <scope>NUCLEOTIDE SEQUENCE</scope>
    <source>
        <strain evidence="2">HY135</strain>
    </source>
</reference>
<dbReference type="AlphaFoldDB" id="A0A016TH42"/>
<evidence type="ECO:0000313" key="2">
    <source>
        <dbReference type="Proteomes" id="UP000024635"/>
    </source>
</evidence>
<name>A0A016TH42_9BILA</name>